<dbReference type="AlphaFoldDB" id="A0AAV5LXA0"/>
<evidence type="ECO:0000313" key="2">
    <source>
        <dbReference type="Proteomes" id="UP001054252"/>
    </source>
</evidence>
<keyword evidence="2" id="KW-1185">Reference proteome</keyword>
<protein>
    <submittedName>
        <fullName evidence="1">Uncharacterized protein</fullName>
    </submittedName>
</protein>
<dbReference type="Proteomes" id="UP001054252">
    <property type="component" value="Unassembled WGS sequence"/>
</dbReference>
<organism evidence="1 2">
    <name type="scientific">Rubroshorea leprosula</name>
    <dbReference type="NCBI Taxonomy" id="152421"/>
    <lineage>
        <taxon>Eukaryota</taxon>
        <taxon>Viridiplantae</taxon>
        <taxon>Streptophyta</taxon>
        <taxon>Embryophyta</taxon>
        <taxon>Tracheophyta</taxon>
        <taxon>Spermatophyta</taxon>
        <taxon>Magnoliopsida</taxon>
        <taxon>eudicotyledons</taxon>
        <taxon>Gunneridae</taxon>
        <taxon>Pentapetalae</taxon>
        <taxon>rosids</taxon>
        <taxon>malvids</taxon>
        <taxon>Malvales</taxon>
        <taxon>Dipterocarpaceae</taxon>
        <taxon>Rubroshorea</taxon>
    </lineage>
</organism>
<dbReference type="EMBL" id="BPVZ01000153">
    <property type="protein sequence ID" value="GKV41792.1"/>
    <property type="molecule type" value="Genomic_DNA"/>
</dbReference>
<reference evidence="1 2" key="1">
    <citation type="journal article" date="2021" name="Commun. Biol.">
        <title>The genome of Shorea leprosula (Dipterocarpaceae) highlights the ecological relevance of drought in aseasonal tropical rainforests.</title>
        <authorList>
            <person name="Ng K.K.S."/>
            <person name="Kobayashi M.J."/>
            <person name="Fawcett J.A."/>
            <person name="Hatakeyama M."/>
            <person name="Paape T."/>
            <person name="Ng C.H."/>
            <person name="Ang C.C."/>
            <person name="Tnah L.H."/>
            <person name="Lee C.T."/>
            <person name="Nishiyama T."/>
            <person name="Sese J."/>
            <person name="O'Brien M.J."/>
            <person name="Copetti D."/>
            <person name="Mohd Noor M.I."/>
            <person name="Ong R.C."/>
            <person name="Putra M."/>
            <person name="Sireger I.Z."/>
            <person name="Indrioko S."/>
            <person name="Kosugi Y."/>
            <person name="Izuno A."/>
            <person name="Isagi Y."/>
            <person name="Lee S.L."/>
            <person name="Shimizu K.K."/>
        </authorList>
    </citation>
    <scope>NUCLEOTIDE SEQUENCE [LARGE SCALE GENOMIC DNA]</scope>
    <source>
        <strain evidence="1">214</strain>
    </source>
</reference>
<gene>
    <name evidence="1" type="ORF">SLEP1_g49284</name>
</gene>
<proteinExistence type="predicted"/>
<sequence>MLRLMALCSKNVKRAAKKLKALLSDIAAKSPRFHLPTKSTLRTMKPKKLLKTISNKVIMFAHKKKKGESDGEEEFGDSGVWTCGRGRSCWGTNVSRWISPR</sequence>
<comment type="caution">
    <text evidence="1">The sequence shown here is derived from an EMBL/GenBank/DDBJ whole genome shotgun (WGS) entry which is preliminary data.</text>
</comment>
<evidence type="ECO:0000313" key="1">
    <source>
        <dbReference type="EMBL" id="GKV41792.1"/>
    </source>
</evidence>
<name>A0AAV5LXA0_9ROSI</name>
<accession>A0AAV5LXA0</accession>